<evidence type="ECO:0000256" key="8">
    <source>
        <dbReference type="ARBA" id="ARBA00039866"/>
    </source>
</evidence>
<evidence type="ECO:0000256" key="7">
    <source>
        <dbReference type="ARBA" id="ARBA00039058"/>
    </source>
</evidence>
<keyword evidence="4" id="KW-0443">Lipid metabolism</keyword>
<dbReference type="OrthoDB" id="9787072at2"/>
<dbReference type="PANTHER" id="PTHR37323">
    <property type="entry name" value="GCN5-RELATED N-ACETYLTRANSFERASE"/>
    <property type="match status" value="1"/>
</dbReference>
<dbReference type="Proteomes" id="UP000050416">
    <property type="component" value="Unassembled WGS sequence"/>
</dbReference>
<reference evidence="11 12" key="1">
    <citation type="submission" date="2015-09" db="EMBL/GenBank/DDBJ databases">
        <title>Identification and resolution of microdiversity through metagenomic sequencing of parallel consortia.</title>
        <authorList>
            <person name="Nelson W.C."/>
            <person name="Romine M.F."/>
            <person name="Lindemann S.R."/>
        </authorList>
    </citation>
    <scope>NUCLEOTIDE SEQUENCE [LARGE SCALE GENOMIC DNA]</scope>
    <source>
        <strain evidence="11">HL-55</strain>
    </source>
</reference>
<evidence type="ECO:0000256" key="5">
    <source>
        <dbReference type="ARBA" id="ARBA00023315"/>
    </source>
</evidence>
<dbReference type="EMBL" id="LJZQ01000011">
    <property type="protein sequence ID" value="KPQ28818.1"/>
    <property type="molecule type" value="Genomic_DNA"/>
</dbReference>
<evidence type="ECO:0000256" key="10">
    <source>
        <dbReference type="ARBA" id="ARBA00047785"/>
    </source>
</evidence>
<evidence type="ECO:0000313" key="11">
    <source>
        <dbReference type="EMBL" id="KPQ28818.1"/>
    </source>
</evidence>
<evidence type="ECO:0000313" key="12">
    <source>
        <dbReference type="Proteomes" id="UP000050416"/>
    </source>
</evidence>
<dbReference type="GO" id="GO:0006629">
    <property type="term" value="P:lipid metabolic process"/>
    <property type="evidence" value="ECO:0007669"/>
    <property type="project" value="UniProtKB-KW"/>
</dbReference>
<sequence length="253" mass="27864">MTAQTAKANPRRGRKLQTALTRNPELILAAQRLRYRVFSEEYGSDLGATTPGVDADAFDDVCEHLIVTDSDSGELVATTRILHESETSAVGGFYSSGEFDLSALHLLPGSVAELGRTCVHPDYRNGGTIALLWAAVAEYLNQRKVDYLIGCASISMADGGTKAWRIARHLQNEYLSAPECRVTPRRALPHLTQSEHEQSDDVPALIRAYMRLGAKVCGEPCWDPEFRCADLLVLLEVSNLTARYGRHFMGRNA</sequence>
<keyword evidence="3 11" id="KW-0808">Transferase</keyword>
<comment type="caution">
    <text evidence="11">The sequence shown here is derived from an EMBL/GenBank/DDBJ whole genome shotgun (WGS) entry which is preliminary data.</text>
</comment>
<organism evidence="11 12">
    <name type="scientific">Marinobacter excellens HL-55</name>
    <dbReference type="NCBI Taxonomy" id="1305731"/>
    <lineage>
        <taxon>Bacteria</taxon>
        <taxon>Pseudomonadati</taxon>
        <taxon>Pseudomonadota</taxon>
        <taxon>Gammaproteobacteria</taxon>
        <taxon>Pseudomonadales</taxon>
        <taxon>Marinobacteraceae</taxon>
        <taxon>Marinobacter</taxon>
    </lineage>
</organism>
<comment type="function">
    <text evidence="9">Catalyzes the first step in the biosynthesis of ornithine lipids, which are phosphorus-free membrane lipids. Catalyzes the 3-hydroxyacyl-acyl carrier protein-dependent acylation of ornithine to form lyso-ornithine lipid (LOL).</text>
</comment>
<evidence type="ECO:0000256" key="4">
    <source>
        <dbReference type="ARBA" id="ARBA00023098"/>
    </source>
</evidence>
<accession>A0A0N8KKQ8</accession>
<dbReference type="PATRIC" id="fig|1305731.5.peg.133"/>
<proteinExistence type="inferred from homology"/>
<evidence type="ECO:0000256" key="6">
    <source>
        <dbReference type="ARBA" id="ARBA00038095"/>
    </source>
</evidence>
<keyword evidence="5 11" id="KW-0012">Acyltransferase</keyword>
<dbReference type="InterPro" id="IPR016181">
    <property type="entry name" value="Acyl_CoA_acyltransferase"/>
</dbReference>
<comment type="catalytic activity">
    <reaction evidence="10">
        <text>a (3R)-hydroxyacyl-[ACP] + L-ornithine = a lyso-ornithine lipid + holo-[ACP] + H(+)</text>
        <dbReference type="Rhea" id="RHEA:20633"/>
        <dbReference type="Rhea" id="RHEA-COMP:9685"/>
        <dbReference type="Rhea" id="RHEA-COMP:9945"/>
        <dbReference type="ChEBI" id="CHEBI:15378"/>
        <dbReference type="ChEBI" id="CHEBI:46911"/>
        <dbReference type="ChEBI" id="CHEBI:64479"/>
        <dbReference type="ChEBI" id="CHEBI:78827"/>
        <dbReference type="ChEBI" id="CHEBI:138482"/>
        <dbReference type="EC" id="2.3.2.30"/>
    </reaction>
    <physiologicalReaction direction="left-to-right" evidence="10">
        <dbReference type="Rhea" id="RHEA:20634"/>
    </physiologicalReaction>
</comment>
<dbReference type="PANTHER" id="PTHR37323:SF1">
    <property type="entry name" value="L-ORNITHINE N(ALPHA)-ACYLTRANSFERASE"/>
    <property type="match status" value="1"/>
</dbReference>
<evidence type="ECO:0000256" key="3">
    <source>
        <dbReference type="ARBA" id="ARBA00022679"/>
    </source>
</evidence>
<protein>
    <recommendedName>
        <fullName evidence="8">L-ornithine N(alpha)-acyltransferase</fullName>
        <ecNumber evidence="7">2.3.2.30</ecNumber>
    </recommendedName>
</protein>
<keyword evidence="2" id="KW-0444">Lipid biosynthesis</keyword>
<comment type="pathway">
    <text evidence="1">Lipid metabolism.</text>
</comment>
<dbReference type="AlphaFoldDB" id="A0A0N8KKQ8"/>
<dbReference type="InterPro" id="IPR052351">
    <property type="entry name" value="Ornithine_N-alpha-AT"/>
</dbReference>
<comment type="similarity">
    <text evidence="6">Belongs to the acetyltransferase family. OlsB subfamily.</text>
</comment>
<dbReference type="STRING" id="1305731.GCA_000934705_02089"/>
<evidence type="ECO:0000256" key="9">
    <source>
        <dbReference type="ARBA" id="ARBA00045724"/>
    </source>
</evidence>
<dbReference type="Gene3D" id="3.40.630.30">
    <property type="match status" value="1"/>
</dbReference>
<gene>
    <name evidence="11" type="ORF">HLUCCX14_08955</name>
</gene>
<dbReference type="EC" id="2.3.2.30" evidence="7"/>
<dbReference type="SUPFAM" id="SSF55729">
    <property type="entry name" value="Acyl-CoA N-acyltransferases (Nat)"/>
    <property type="match status" value="1"/>
</dbReference>
<name>A0A0N8KKQ8_9GAMM</name>
<evidence type="ECO:0000256" key="2">
    <source>
        <dbReference type="ARBA" id="ARBA00022516"/>
    </source>
</evidence>
<dbReference type="GO" id="GO:0043810">
    <property type="term" value="F:ornithine-acyl [acyl carrier protein] N-acyltransferase activity"/>
    <property type="evidence" value="ECO:0007669"/>
    <property type="project" value="UniProtKB-EC"/>
</dbReference>
<dbReference type="Pfam" id="PF13444">
    <property type="entry name" value="Acetyltransf_5"/>
    <property type="match status" value="1"/>
</dbReference>
<evidence type="ECO:0000256" key="1">
    <source>
        <dbReference type="ARBA" id="ARBA00005189"/>
    </source>
</evidence>